<keyword evidence="8" id="KW-0460">Magnesium</keyword>
<keyword evidence="9" id="KW-0234">DNA repair</keyword>
<dbReference type="InterPro" id="IPR000086">
    <property type="entry name" value="NUDIX_hydrolase_dom"/>
</dbReference>
<dbReference type="RefSeq" id="WP_277577826.1">
    <property type="nucleotide sequence ID" value="NZ_JANRMI010000002.1"/>
</dbReference>
<evidence type="ECO:0000256" key="15">
    <source>
        <dbReference type="ARBA" id="ARBA00041979"/>
    </source>
</evidence>
<dbReference type="SUPFAM" id="SSF55811">
    <property type="entry name" value="Nudix"/>
    <property type="match status" value="1"/>
</dbReference>
<accession>A0ABT6DMI1</accession>
<keyword evidence="3" id="KW-0515">Mutator protein</keyword>
<comment type="catalytic activity">
    <reaction evidence="11">
        <text>8-oxo-GTP + H2O = 8-oxo-GMP + diphosphate + H(+)</text>
        <dbReference type="Rhea" id="RHEA:67616"/>
        <dbReference type="ChEBI" id="CHEBI:15377"/>
        <dbReference type="ChEBI" id="CHEBI:15378"/>
        <dbReference type="ChEBI" id="CHEBI:33019"/>
        <dbReference type="ChEBI" id="CHEBI:143553"/>
        <dbReference type="ChEBI" id="CHEBI:145694"/>
    </reaction>
</comment>
<evidence type="ECO:0000313" key="20">
    <source>
        <dbReference type="Proteomes" id="UP001152321"/>
    </source>
</evidence>
<evidence type="ECO:0000256" key="2">
    <source>
        <dbReference type="ARBA" id="ARBA00005582"/>
    </source>
</evidence>
<dbReference type="InterPro" id="IPR020476">
    <property type="entry name" value="Nudix_hydrolase"/>
</dbReference>
<gene>
    <name evidence="19" type="ORF">NWE73_08240</name>
</gene>
<evidence type="ECO:0000256" key="11">
    <source>
        <dbReference type="ARBA" id="ARBA00036904"/>
    </source>
</evidence>
<dbReference type="PRINTS" id="PR00502">
    <property type="entry name" value="NUDIXFAMILY"/>
</dbReference>
<keyword evidence="6" id="KW-0227">DNA damage</keyword>
<evidence type="ECO:0000256" key="9">
    <source>
        <dbReference type="ARBA" id="ARBA00023204"/>
    </source>
</evidence>
<evidence type="ECO:0000256" key="1">
    <source>
        <dbReference type="ARBA" id="ARBA00001946"/>
    </source>
</evidence>
<evidence type="ECO:0000256" key="17">
    <source>
        <dbReference type="RuleBase" id="RU003476"/>
    </source>
</evidence>
<dbReference type="PANTHER" id="PTHR47707">
    <property type="entry name" value="8-OXO-DGTP DIPHOSPHATASE"/>
    <property type="match status" value="1"/>
</dbReference>
<keyword evidence="20" id="KW-1185">Reference proteome</keyword>
<keyword evidence="4" id="KW-0235">DNA replication</keyword>
<organism evidence="19 20">
    <name type="scientific">Bdellovibrio svalbardensis</name>
    <dbReference type="NCBI Taxonomy" id="2972972"/>
    <lineage>
        <taxon>Bacteria</taxon>
        <taxon>Pseudomonadati</taxon>
        <taxon>Bdellovibrionota</taxon>
        <taxon>Bdellovibrionia</taxon>
        <taxon>Bdellovibrionales</taxon>
        <taxon>Pseudobdellovibrionaceae</taxon>
        <taxon>Bdellovibrio</taxon>
    </lineage>
</organism>
<comment type="catalytic activity">
    <reaction evidence="10">
        <text>8-oxo-dGTP + H2O = 8-oxo-dGMP + diphosphate + H(+)</text>
        <dbReference type="Rhea" id="RHEA:31575"/>
        <dbReference type="ChEBI" id="CHEBI:15377"/>
        <dbReference type="ChEBI" id="CHEBI:15378"/>
        <dbReference type="ChEBI" id="CHEBI:33019"/>
        <dbReference type="ChEBI" id="CHEBI:63224"/>
        <dbReference type="ChEBI" id="CHEBI:77896"/>
        <dbReference type="EC" id="3.6.1.55"/>
    </reaction>
</comment>
<dbReference type="EMBL" id="JANRMI010000002">
    <property type="protein sequence ID" value="MDG0816348.1"/>
    <property type="molecule type" value="Genomic_DNA"/>
</dbReference>
<dbReference type="PANTHER" id="PTHR47707:SF1">
    <property type="entry name" value="NUDIX HYDROLASE FAMILY PROTEIN"/>
    <property type="match status" value="1"/>
</dbReference>
<comment type="cofactor">
    <cofactor evidence="1">
        <name>Mg(2+)</name>
        <dbReference type="ChEBI" id="CHEBI:18420"/>
    </cofactor>
</comment>
<evidence type="ECO:0000256" key="3">
    <source>
        <dbReference type="ARBA" id="ARBA00022457"/>
    </source>
</evidence>
<keyword evidence="5" id="KW-0479">Metal-binding</keyword>
<dbReference type="CDD" id="cd03425">
    <property type="entry name" value="NUDIX_MutT_NudA_like"/>
    <property type="match status" value="1"/>
</dbReference>
<evidence type="ECO:0000256" key="7">
    <source>
        <dbReference type="ARBA" id="ARBA00022801"/>
    </source>
</evidence>
<evidence type="ECO:0000256" key="13">
    <source>
        <dbReference type="ARBA" id="ARBA00040794"/>
    </source>
</evidence>
<keyword evidence="7 17" id="KW-0378">Hydrolase</keyword>
<evidence type="ECO:0000256" key="5">
    <source>
        <dbReference type="ARBA" id="ARBA00022723"/>
    </source>
</evidence>
<comment type="similarity">
    <text evidence="2 17">Belongs to the Nudix hydrolase family.</text>
</comment>
<sequence>MKQSSEPVLVVAALIQRDFDPEKKILIVRRGPGQSGAGFWEFPGGKVEIGEDPKLALVREIDEELGLKIRVGDLLGEQDFAYPSKVIRLRVYWVLSSHDDLELREHDALKWCSPHEIVVEELSAADRPFVELIKLR</sequence>
<dbReference type="Pfam" id="PF00293">
    <property type="entry name" value="NUDIX"/>
    <property type="match status" value="1"/>
</dbReference>
<dbReference type="InterPro" id="IPR020084">
    <property type="entry name" value="NUDIX_hydrolase_CS"/>
</dbReference>
<evidence type="ECO:0000256" key="16">
    <source>
        <dbReference type="ARBA" id="ARBA00042798"/>
    </source>
</evidence>
<evidence type="ECO:0000256" key="14">
    <source>
        <dbReference type="ARBA" id="ARBA00041592"/>
    </source>
</evidence>
<proteinExistence type="inferred from homology"/>
<dbReference type="EC" id="3.6.1.55" evidence="12"/>
<evidence type="ECO:0000256" key="4">
    <source>
        <dbReference type="ARBA" id="ARBA00022705"/>
    </source>
</evidence>
<reference evidence="19" key="1">
    <citation type="submission" date="2022-08" db="EMBL/GenBank/DDBJ databases">
        <title>Novel Bdellovibrio Species Isolated from Svalbard: Designation Bdellovibrio svalbardensis.</title>
        <authorList>
            <person name="Mitchell R.J."/>
            <person name="Choi S.Y."/>
        </authorList>
    </citation>
    <scope>NUCLEOTIDE SEQUENCE</scope>
    <source>
        <strain evidence="19">PAP01</strain>
    </source>
</reference>
<evidence type="ECO:0000256" key="10">
    <source>
        <dbReference type="ARBA" id="ARBA00035861"/>
    </source>
</evidence>
<comment type="caution">
    <text evidence="19">The sequence shown here is derived from an EMBL/GenBank/DDBJ whole genome shotgun (WGS) entry which is preliminary data.</text>
</comment>
<evidence type="ECO:0000259" key="18">
    <source>
        <dbReference type="PROSITE" id="PS51462"/>
    </source>
</evidence>
<evidence type="ECO:0000256" key="12">
    <source>
        <dbReference type="ARBA" id="ARBA00038905"/>
    </source>
</evidence>
<protein>
    <recommendedName>
        <fullName evidence="13">8-oxo-dGTP diphosphatase</fullName>
        <ecNumber evidence="12">3.6.1.55</ecNumber>
    </recommendedName>
    <alternativeName>
        <fullName evidence="16">7,8-dihydro-8-oxoguanine-triphosphatase</fullName>
    </alternativeName>
    <alternativeName>
        <fullName evidence="15">Mutator protein MutT</fullName>
    </alternativeName>
    <alternativeName>
        <fullName evidence="14">dGTP pyrophosphohydrolase</fullName>
    </alternativeName>
</protein>
<dbReference type="PROSITE" id="PS51462">
    <property type="entry name" value="NUDIX"/>
    <property type="match status" value="1"/>
</dbReference>
<dbReference type="Gene3D" id="3.90.79.10">
    <property type="entry name" value="Nucleoside Triphosphate Pyrophosphohydrolase"/>
    <property type="match status" value="1"/>
</dbReference>
<dbReference type="InterPro" id="IPR015797">
    <property type="entry name" value="NUDIX_hydrolase-like_dom_sf"/>
</dbReference>
<name>A0ABT6DMI1_9BACT</name>
<evidence type="ECO:0000256" key="8">
    <source>
        <dbReference type="ARBA" id="ARBA00022842"/>
    </source>
</evidence>
<dbReference type="PROSITE" id="PS00893">
    <property type="entry name" value="NUDIX_BOX"/>
    <property type="match status" value="1"/>
</dbReference>
<dbReference type="Proteomes" id="UP001152321">
    <property type="component" value="Unassembled WGS sequence"/>
</dbReference>
<evidence type="ECO:0000256" key="6">
    <source>
        <dbReference type="ARBA" id="ARBA00022763"/>
    </source>
</evidence>
<feature type="domain" description="Nudix hydrolase" evidence="18">
    <location>
        <begin position="6"/>
        <end position="135"/>
    </location>
</feature>
<dbReference type="InterPro" id="IPR047127">
    <property type="entry name" value="MutT-like"/>
</dbReference>
<evidence type="ECO:0000313" key="19">
    <source>
        <dbReference type="EMBL" id="MDG0816348.1"/>
    </source>
</evidence>